<keyword evidence="3" id="KW-1185">Reference proteome</keyword>
<dbReference type="EMBL" id="FJUY01000015">
    <property type="protein sequence ID" value="CZT23131.1"/>
    <property type="molecule type" value="Genomic_DNA"/>
</dbReference>
<name>A0A2D3VG69_9PEZI</name>
<feature type="region of interest" description="Disordered" evidence="1">
    <location>
        <begin position="272"/>
        <end position="345"/>
    </location>
</feature>
<evidence type="ECO:0000256" key="1">
    <source>
        <dbReference type="SAM" id="MobiDB-lite"/>
    </source>
</evidence>
<proteinExistence type="predicted"/>
<dbReference type="AlphaFoldDB" id="A0A2D3VG69"/>
<evidence type="ECO:0000313" key="3">
    <source>
        <dbReference type="Proteomes" id="UP000225277"/>
    </source>
</evidence>
<reference evidence="2 3" key="1">
    <citation type="submission" date="2016-03" db="EMBL/GenBank/DDBJ databases">
        <authorList>
            <person name="Ploux O."/>
        </authorList>
    </citation>
    <scope>NUCLEOTIDE SEQUENCE [LARGE SCALE GENOMIC DNA]</scope>
    <source>
        <strain evidence="2 3">URUG2</strain>
    </source>
</reference>
<dbReference type="GeneID" id="35603921"/>
<feature type="region of interest" description="Disordered" evidence="1">
    <location>
        <begin position="394"/>
        <end position="459"/>
    </location>
</feature>
<dbReference type="RefSeq" id="XP_023629855.1">
    <property type="nucleotide sequence ID" value="XM_023774087.1"/>
</dbReference>
<sequence length="505" mass="55288">MSQPSSTSQPRDLRAPAWLHYNEIFPRPAYVPPPPTSKFAPEGVRHGKDGSLVEKFLSEDAAAFLRHLPITSTTLRVSFTSHVDGKLSAEIHGYSPRKEFDSAVRKMVEENLRQYGLEVLGEKISEASIEQVVEKFRLLGTVDEEIQHADAWGRVGLAVLKWIDLNDAAVLEAVATTTNNCEVSIKVTGFQMPTTDEGVVKTELLAKLIAAEFPDHGREEKGRLGKDEFEFYCQKAIDLDILPLQFRRPNLLATFATAADFPDAVTTLTAVDETEDAPSTSHHHPLEEEAKMSHPTSSSKKKGTAKLPSTLPSPSPTSKPPTNLLEAAFGPAASSPSKQAEETDVTDLLATHKQPKTTILSGQLPPKVAAQAEAHLRFGTTNPSRYDKKKRDLEAAELENNNSPKTPAAKKKRQNKQAARDSDVDSAGLLPTSSAAAGGKKAKKPAKPIPSREEMREAWTAGNVTKFTVPQLRGYLKQEGLFEGFTSETRMNELLKRVRDSEDGV</sequence>
<evidence type="ECO:0000313" key="2">
    <source>
        <dbReference type="EMBL" id="CZT23131.1"/>
    </source>
</evidence>
<dbReference type="Proteomes" id="UP000225277">
    <property type="component" value="Unassembled WGS sequence"/>
</dbReference>
<accession>A0A2D3VG69</accession>
<gene>
    <name evidence="2" type="ORF">RCC_08841</name>
</gene>
<organism evidence="2 3">
    <name type="scientific">Ramularia collo-cygni</name>
    <dbReference type="NCBI Taxonomy" id="112498"/>
    <lineage>
        <taxon>Eukaryota</taxon>
        <taxon>Fungi</taxon>
        <taxon>Dikarya</taxon>
        <taxon>Ascomycota</taxon>
        <taxon>Pezizomycotina</taxon>
        <taxon>Dothideomycetes</taxon>
        <taxon>Dothideomycetidae</taxon>
        <taxon>Mycosphaerellales</taxon>
        <taxon>Mycosphaerellaceae</taxon>
        <taxon>Ramularia</taxon>
    </lineage>
</organism>
<protein>
    <submittedName>
        <fullName evidence="2">Uncharacterized protein</fullName>
    </submittedName>
</protein>